<feature type="signal peptide" evidence="2">
    <location>
        <begin position="1"/>
        <end position="15"/>
    </location>
</feature>
<dbReference type="GeneID" id="94843025"/>
<dbReference type="PRINTS" id="PR00776">
    <property type="entry name" value="HEMOGLOBNASE"/>
</dbReference>
<protein>
    <submittedName>
        <fullName evidence="3">Legumain</fullName>
    </submittedName>
</protein>
<dbReference type="GO" id="GO:0005773">
    <property type="term" value="C:vacuole"/>
    <property type="evidence" value="ECO:0007669"/>
    <property type="project" value="GOC"/>
</dbReference>
<dbReference type="PANTHER" id="PTHR12000:SF42">
    <property type="entry name" value="LEGUMAIN"/>
    <property type="match status" value="1"/>
</dbReference>
<reference evidence="3" key="1">
    <citation type="submission" date="2016-10" db="EMBL/GenBank/DDBJ databases">
        <authorList>
            <person name="Benchimol M."/>
            <person name="Almeida L.G."/>
            <person name="Vasconcelos A.T."/>
            <person name="Perreira-Neves A."/>
            <person name="Rosa I.A."/>
            <person name="Tasca T."/>
            <person name="Bogo M.R."/>
            <person name="de Souza W."/>
        </authorList>
    </citation>
    <scope>NUCLEOTIDE SEQUENCE [LARGE SCALE GENOMIC DNA]</scope>
    <source>
        <strain evidence="3">K</strain>
    </source>
</reference>
<feature type="chain" id="PRO_5012814308" evidence="2">
    <location>
        <begin position="16"/>
        <end position="398"/>
    </location>
</feature>
<dbReference type="Pfam" id="PF01650">
    <property type="entry name" value="Peptidase_C13"/>
    <property type="match status" value="1"/>
</dbReference>
<evidence type="ECO:0000256" key="2">
    <source>
        <dbReference type="SAM" id="SignalP"/>
    </source>
</evidence>
<dbReference type="PANTHER" id="PTHR12000">
    <property type="entry name" value="HEMOGLOBINASE FAMILY MEMBER"/>
    <property type="match status" value="1"/>
</dbReference>
<keyword evidence="4" id="KW-1185">Reference proteome</keyword>
<comment type="caution">
    <text evidence="3">The sequence shown here is derived from an EMBL/GenBank/DDBJ whole genome shotgun (WGS) entry which is preliminary data.</text>
</comment>
<dbReference type="EMBL" id="MLAK01000925">
    <property type="protein sequence ID" value="OHT01176.1"/>
    <property type="molecule type" value="Genomic_DNA"/>
</dbReference>
<gene>
    <name evidence="3" type="primary">LGMN</name>
    <name evidence="3" type="ORF">TRFO_32118</name>
</gene>
<keyword evidence="2" id="KW-0732">Signal</keyword>
<sequence length="398" mass="45067">MLSLFLAFAACENWAVIFTGSSGEYNYRHTADSFYQYKLLIEGGIPKDHIILMNFNDWPWSSANPFPGEIYRNLEHDPNIFPGNSSIDYMERKVTEDNLFNVLKGNSSSGPVIKSTENDNVFLFYDDHGGDGILGVPDFCGGYIFAYELVELFTYMHDNKLYKNLFFPITACYAGSTAKYLNDIPGLYIQTASGEDESSYATLYDSQLDEYLTSEYSLHKDEFIESNPTGTLAELFEYAKKYTEKSHVMEYGDLSLRDMKVSDFVGNREPKPISKVSRTSEKVAEIYAKVTSLQKRSPNETPLKRAEKNVRLAAERACEARLNDIIGGLRKKFVPANCNIDFTKSCEKMNWPAYRKVLNAVHARVGVVGESFFRKSFFFSNLCSIADADAIVADIQHL</sequence>
<dbReference type="RefSeq" id="XP_068354312.1">
    <property type="nucleotide sequence ID" value="XM_068508321.1"/>
</dbReference>
<dbReference type="InterPro" id="IPR001096">
    <property type="entry name" value="Peptidase_C13"/>
</dbReference>
<dbReference type="OrthoDB" id="192611at2759"/>
<dbReference type="Proteomes" id="UP000179807">
    <property type="component" value="Unassembled WGS sequence"/>
</dbReference>
<organism evidence="3 4">
    <name type="scientific">Tritrichomonas foetus</name>
    <dbReference type="NCBI Taxonomy" id="1144522"/>
    <lineage>
        <taxon>Eukaryota</taxon>
        <taxon>Metamonada</taxon>
        <taxon>Parabasalia</taxon>
        <taxon>Tritrichomonadida</taxon>
        <taxon>Tritrichomonadidae</taxon>
        <taxon>Tritrichomonas</taxon>
    </lineage>
</organism>
<proteinExistence type="inferred from homology"/>
<accession>A0A1J4JRW6</accession>
<evidence type="ECO:0000313" key="3">
    <source>
        <dbReference type="EMBL" id="OHT01176.1"/>
    </source>
</evidence>
<dbReference type="Gene3D" id="3.40.50.1460">
    <property type="match status" value="1"/>
</dbReference>
<evidence type="ECO:0000313" key="4">
    <source>
        <dbReference type="Proteomes" id="UP000179807"/>
    </source>
</evidence>
<dbReference type="GO" id="GO:0006624">
    <property type="term" value="P:vacuolar protein processing"/>
    <property type="evidence" value="ECO:0007669"/>
    <property type="project" value="TreeGrafter"/>
</dbReference>
<dbReference type="AlphaFoldDB" id="A0A1J4JRW6"/>
<name>A0A1J4JRW6_9EUKA</name>
<comment type="similarity">
    <text evidence="1">Belongs to the peptidase C13 family.</text>
</comment>
<dbReference type="FunFam" id="3.40.50.1460:FF:000020">
    <property type="entry name" value="Clan CD, family C13, asparaginyl endopeptidase-like cysteine peptidase"/>
    <property type="match status" value="1"/>
</dbReference>
<evidence type="ECO:0000256" key="1">
    <source>
        <dbReference type="ARBA" id="ARBA00009941"/>
    </source>
</evidence>
<dbReference type="GO" id="GO:0051603">
    <property type="term" value="P:proteolysis involved in protein catabolic process"/>
    <property type="evidence" value="ECO:0007669"/>
    <property type="project" value="TreeGrafter"/>
</dbReference>
<dbReference type="GO" id="GO:0004197">
    <property type="term" value="F:cysteine-type endopeptidase activity"/>
    <property type="evidence" value="ECO:0007669"/>
    <property type="project" value="TreeGrafter"/>
</dbReference>
<dbReference type="VEuPathDB" id="TrichDB:TRFO_32118"/>